<evidence type="ECO:0000313" key="3">
    <source>
        <dbReference type="Proteomes" id="UP000024404"/>
    </source>
</evidence>
<evidence type="ECO:0000256" key="1">
    <source>
        <dbReference type="SAM" id="Phobius"/>
    </source>
</evidence>
<name>A0A2K6VUP0_ONCVO</name>
<dbReference type="EMBL" id="CMVM020000075">
    <property type="status" value="NOT_ANNOTATED_CDS"/>
    <property type="molecule type" value="Genomic_DNA"/>
</dbReference>
<keyword evidence="1" id="KW-0812">Transmembrane</keyword>
<feature type="transmembrane region" description="Helical" evidence="1">
    <location>
        <begin position="12"/>
        <end position="32"/>
    </location>
</feature>
<dbReference type="EnsemblMetazoa" id="OVOC2710.1">
    <property type="protein sequence ID" value="OVOC2710.1"/>
    <property type="gene ID" value="WBGene00239519"/>
</dbReference>
<proteinExistence type="predicted"/>
<sequence>MGNLFSAFGFNQPFLIALAIIIIMLLVTAKLVGNDEPQKSNTTHRRNDTIPCVTIHDPLLVKTTTKSYRNMSLATN</sequence>
<reference evidence="3" key="1">
    <citation type="submission" date="2013-10" db="EMBL/GenBank/DDBJ databases">
        <title>Genome sequencing of Onchocerca volvulus.</title>
        <authorList>
            <person name="Cotton J."/>
            <person name="Tsai J."/>
            <person name="Stanley E."/>
            <person name="Tracey A."/>
            <person name="Holroyd N."/>
            <person name="Lustigman S."/>
            <person name="Berriman M."/>
        </authorList>
    </citation>
    <scope>NUCLEOTIDE SEQUENCE</scope>
</reference>
<accession>A0A2K6VUP0</accession>
<organism evidence="2 3">
    <name type="scientific">Onchocerca volvulus</name>
    <dbReference type="NCBI Taxonomy" id="6282"/>
    <lineage>
        <taxon>Eukaryota</taxon>
        <taxon>Metazoa</taxon>
        <taxon>Ecdysozoa</taxon>
        <taxon>Nematoda</taxon>
        <taxon>Chromadorea</taxon>
        <taxon>Rhabditida</taxon>
        <taxon>Spirurina</taxon>
        <taxon>Spiruromorpha</taxon>
        <taxon>Filarioidea</taxon>
        <taxon>Onchocercidae</taxon>
        <taxon>Onchocerca</taxon>
    </lineage>
</organism>
<keyword evidence="1" id="KW-1133">Transmembrane helix</keyword>
<dbReference type="EnsemblMetazoa" id="OVOC2710.2">
    <property type="protein sequence ID" value="OVOC2710.2"/>
    <property type="gene ID" value="WBGene00239519"/>
</dbReference>
<evidence type="ECO:0000313" key="2">
    <source>
        <dbReference type="EnsemblMetazoa" id="OVOC2710.1"/>
    </source>
</evidence>
<dbReference type="Proteomes" id="UP000024404">
    <property type="component" value="Unassembled WGS sequence"/>
</dbReference>
<protein>
    <submittedName>
        <fullName evidence="2">Uncharacterized protein</fullName>
    </submittedName>
</protein>
<dbReference type="AlphaFoldDB" id="A0A2K6VUP0"/>
<keyword evidence="3" id="KW-1185">Reference proteome</keyword>
<keyword evidence="1" id="KW-0472">Membrane</keyword>
<reference evidence="2" key="2">
    <citation type="submission" date="2018-02" db="UniProtKB">
        <authorList>
            <consortium name="EnsemblMetazoa"/>
        </authorList>
    </citation>
    <scope>IDENTIFICATION</scope>
</reference>